<dbReference type="Gene3D" id="3.90.1340.10">
    <property type="entry name" value="Phage tail collar domain"/>
    <property type="match status" value="1"/>
</dbReference>
<dbReference type="SUPFAM" id="SSF88874">
    <property type="entry name" value="Receptor-binding domain of short tail fibre protein gp12"/>
    <property type="match status" value="1"/>
</dbReference>
<organism evidence="2 3">
    <name type="scientific">Mucilaginibacter ginsenosidivorans</name>
    <dbReference type="NCBI Taxonomy" id="398053"/>
    <lineage>
        <taxon>Bacteria</taxon>
        <taxon>Pseudomonadati</taxon>
        <taxon>Bacteroidota</taxon>
        <taxon>Sphingobacteriia</taxon>
        <taxon>Sphingobacteriales</taxon>
        <taxon>Sphingobacteriaceae</taxon>
        <taxon>Mucilaginibacter</taxon>
    </lineage>
</organism>
<keyword evidence="3" id="KW-1185">Reference proteome</keyword>
<gene>
    <name evidence="2" type="ORF">FRZ54_05215</name>
</gene>
<name>A0A5B8USV3_9SPHI</name>
<evidence type="ECO:0000259" key="1">
    <source>
        <dbReference type="Pfam" id="PF07484"/>
    </source>
</evidence>
<feature type="domain" description="Phage tail collar" evidence="1">
    <location>
        <begin position="6"/>
        <end position="60"/>
    </location>
</feature>
<dbReference type="RefSeq" id="WP_147030589.1">
    <property type="nucleotide sequence ID" value="NZ_CP042436.1"/>
</dbReference>
<accession>A0A5B8USV3</accession>
<evidence type="ECO:0000313" key="2">
    <source>
        <dbReference type="EMBL" id="QEC62012.1"/>
    </source>
</evidence>
<dbReference type="EMBL" id="CP042436">
    <property type="protein sequence ID" value="QEC62012.1"/>
    <property type="molecule type" value="Genomic_DNA"/>
</dbReference>
<dbReference type="AlphaFoldDB" id="A0A5B8USV3"/>
<dbReference type="Proteomes" id="UP000321479">
    <property type="component" value="Chromosome"/>
</dbReference>
<dbReference type="Pfam" id="PF07484">
    <property type="entry name" value="Collar"/>
    <property type="match status" value="1"/>
</dbReference>
<reference evidence="2 3" key="1">
    <citation type="journal article" date="2017" name="Curr. Microbiol.">
        <title>Mucilaginibacter ginsenosidivorans sp. nov., Isolated from Soil of Ginseng Field.</title>
        <authorList>
            <person name="Kim M.M."/>
            <person name="Siddiqi M.Z."/>
            <person name="Im W.T."/>
        </authorList>
    </citation>
    <scope>NUCLEOTIDE SEQUENCE [LARGE SCALE GENOMIC DNA]</scope>
    <source>
        <strain evidence="2 3">Gsoil 3017</strain>
    </source>
</reference>
<sequence length="202" mass="20451">MEGTIGEVRMFAANFAPRTWAYCQGQILSIASNTALFSILGTQYGGNGTSTFALPNLASRAFIGTGQGPGLSLYDNGEMVGTETVTLISSNLPSHTHTATVTAGTGATADVTLNGVNGLAGQASPAGGLLGQDTAQNVNLFAATGTPVAMDPGSIVVTKVSTPAVTTVTLAPAGNTIPHNNIQPSLALNYIICLQGVFPVRN</sequence>
<dbReference type="OrthoDB" id="9810174at2"/>
<dbReference type="InterPro" id="IPR011083">
    <property type="entry name" value="Phage_tail_collar_dom"/>
</dbReference>
<proteinExistence type="predicted"/>
<evidence type="ECO:0000313" key="3">
    <source>
        <dbReference type="Proteomes" id="UP000321479"/>
    </source>
</evidence>
<protein>
    <submittedName>
        <fullName evidence="2">Phage tail protein</fullName>
    </submittedName>
</protein>
<dbReference type="KEGG" id="mgin:FRZ54_05215"/>
<dbReference type="InterPro" id="IPR037053">
    <property type="entry name" value="Phage_tail_collar_dom_sf"/>
</dbReference>